<dbReference type="SFLD" id="SFLDG01129">
    <property type="entry name" value="C1.5:_HAD__Beta-PGM__Phosphata"/>
    <property type="match status" value="1"/>
</dbReference>
<comment type="caution">
    <text evidence="1">The sequence shown here is derived from an EMBL/GenBank/DDBJ whole genome shotgun (WGS) entry which is preliminary data.</text>
</comment>
<evidence type="ECO:0008006" key="2">
    <source>
        <dbReference type="Google" id="ProtNLM"/>
    </source>
</evidence>
<gene>
    <name evidence="1" type="ORF">S12H4_43136</name>
</gene>
<evidence type="ECO:0000313" key="1">
    <source>
        <dbReference type="EMBL" id="GAJ05546.1"/>
    </source>
</evidence>
<name>X1V064_9ZZZZ</name>
<dbReference type="InterPro" id="IPR036412">
    <property type="entry name" value="HAD-like_sf"/>
</dbReference>
<dbReference type="InterPro" id="IPR044924">
    <property type="entry name" value="HAD-SF_hydro_IA_REG-2-like_cap"/>
</dbReference>
<dbReference type="SUPFAM" id="SSF56784">
    <property type="entry name" value="HAD-like"/>
    <property type="match status" value="1"/>
</dbReference>
<dbReference type="EMBL" id="BARW01026447">
    <property type="protein sequence ID" value="GAJ05546.1"/>
    <property type="molecule type" value="Genomic_DNA"/>
</dbReference>
<dbReference type="PANTHER" id="PTHR46191">
    <property type="match status" value="1"/>
</dbReference>
<dbReference type="Gene3D" id="3.40.50.1000">
    <property type="entry name" value="HAD superfamily/HAD-like"/>
    <property type="match status" value="1"/>
</dbReference>
<dbReference type="Gene3D" id="1.10.150.720">
    <property type="entry name" value="Haloacid dehalogenase-like hydrolase"/>
    <property type="match status" value="1"/>
</dbReference>
<accession>X1V064</accession>
<sequence length="187" mass="21177">MIKAIFFDWFYTLARFEPPRHQLYGQAFREFGIKLSPEKVRRGILIADQYFFEENAKSPVAERSPEEQARVYIQYPNAVLAEARARVPEDLPLKILQRVREQFKGVAFALFDDVLSTLKTLKQQNFILGLLTNLDSDMASICRELGLEPYLDFVITAKEAGADKPSPPIFLAALDKAGVNASEAVHV</sequence>
<reference evidence="1" key="1">
    <citation type="journal article" date="2014" name="Front. Microbiol.">
        <title>High frequency of phylogenetically diverse reductive dehalogenase-homologous genes in deep subseafloor sedimentary metagenomes.</title>
        <authorList>
            <person name="Kawai M."/>
            <person name="Futagami T."/>
            <person name="Toyoda A."/>
            <person name="Takaki Y."/>
            <person name="Nishi S."/>
            <person name="Hori S."/>
            <person name="Arai W."/>
            <person name="Tsubouchi T."/>
            <person name="Morono Y."/>
            <person name="Uchiyama I."/>
            <person name="Ito T."/>
            <person name="Fujiyama A."/>
            <person name="Inagaki F."/>
            <person name="Takami H."/>
        </authorList>
    </citation>
    <scope>NUCLEOTIDE SEQUENCE</scope>
    <source>
        <strain evidence="1">Expedition CK06-06</strain>
    </source>
</reference>
<dbReference type="InterPro" id="IPR051828">
    <property type="entry name" value="HAD-like_hydrolase_domain"/>
</dbReference>
<organism evidence="1">
    <name type="scientific">marine sediment metagenome</name>
    <dbReference type="NCBI Taxonomy" id="412755"/>
    <lineage>
        <taxon>unclassified sequences</taxon>
        <taxon>metagenomes</taxon>
        <taxon>ecological metagenomes</taxon>
    </lineage>
</organism>
<dbReference type="AlphaFoldDB" id="X1V064"/>
<proteinExistence type="predicted"/>
<dbReference type="Pfam" id="PF00702">
    <property type="entry name" value="Hydrolase"/>
    <property type="match status" value="1"/>
</dbReference>
<feature type="non-terminal residue" evidence="1">
    <location>
        <position position="187"/>
    </location>
</feature>
<dbReference type="SFLD" id="SFLDS00003">
    <property type="entry name" value="Haloacid_Dehalogenase"/>
    <property type="match status" value="1"/>
</dbReference>
<dbReference type="PANTHER" id="PTHR46191:SF2">
    <property type="entry name" value="HALOACID DEHALOGENASE-LIKE HYDROLASE DOMAIN-CONTAINING PROTEIN 3"/>
    <property type="match status" value="1"/>
</dbReference>
<protein>
    <recommendedName>
        <fullName evidence="2">HAD family hydrolase</fullName>
    </recommendedName>
</protein>
<dbReference type="InterPro" id="IPR023214">
    <property type="entry name" value="HAD_sf"/>
</dbReference>